<feature type="region of interest" description="Disordered" evidence="1">
    <location>
        <begin position="1"/>
        <end position="47"/>
    </location>
</feature>
<name>A0AAW0QUH2_9PEZI</name>
<reference evidence="2 3" key="1">
    <citation type="submission" date="2023-01" db="EMBL/GenBank/DDBJ databases">
        <title>Analysis of 21 Apiospora genomes using comparative genomics revels a genus with tremendous synthesis potential of carbohydrate active enzymes and secondary metabolites.</title>
        <authorList>
            <person name="Sorensen T."/>
        </authorList>
    </citation>
    <scope>NUCLEOTIDE SEQUENCE [LARGE SCALE GENOMIC DNA]</scope>
    <source>
        <strain evidence="2 3">CBS 117206</strain>
    </source>
</reference>
<comment type="caution">
    <text evidence="2">The sequence shown here is derived from an EMBL/GenBank/DDBJ whole genome shotgun (WGS) entry which is preliminary data.</text>
</comment>
<dbReference type="EMBL" id="JAQQWP010000007">
    <property type="protein sequence ID" value="KAK8109743.1"/>
    <property type="molecule type" value="Genomic_DNA"/>
</dbReference>
<dbReference type="Proteomes" id="UP001392437">
    <property type="component" value="Unassembled WGS sequence"/>
</dbReference>
<dbReference type="AlphaFoldDB" id="A0AAW0QUH2"/>
<evidence type="ECO:0000313" key="3">
    <source>
        <dbReference type="Proteomes" id="UP001392437"/>
    </source>
</evidence>
<sequence length="141" mass="15898">MVTPSTSRRDELKTKYPIASAEREAEATYESHNGSDGAEGGESVQTIIINIKNSPERDAEENTPQAWTFFVRPSRTDAFENVYLILYPTSEQYPVTVIQKIPPTTESHASPGEASASMWYCSSRTNILGYQRMRRTRVCSR</sequence>
<proteinExistence type="predicted"/>
<evidence type="ECO:0000256" key="1">
    <source>
        <dbReference type="SAM" id="MobiDB-lite"/>
    </source>
</evidence>
<gene>
    <name evidence="2" type="ORF">PG999_007880</name>
</gene>
<protein>
    <submittedName>
        <fullName evidence="2">Uncharacterized protein</fullName>
    </submittedName>
</protein>
<organism evidence="2 3">
    <name type="scientific">Apiospora kogelbergensis</name>
    <dbReference type="NCBI Taxonomy" id="1337665"/>
    <lineage>
        <taxon>Eukaryota</taxon>
        <taxon>Fungi</taxon>
        <taxon>Dikarya</taxon>
        <taxon>Ascomycota</taxon>
        <taxon>Pezizomycotina</taxon>
        <taxon>Sordariomycetes</taxon>
        <taxon>Xylariomycetidae</taxon>
        <taxon>Amphisphaeriales</taxon>
        <taxon>Apiosporaceae</taxon>
        <taxon>Apiospora</taxon>
    </lineage>
</organism>
<keyword evidence="3" id="KW-1185">Reference proteome</keyword>
<accession>A0AAW0QUH2</accession>
<evidence type="ECO:0000313" key="2">
    <source>
        <dbReference type="EMBL" id="KAK8109743.1"/>
    </source>
</evidence>